<dbReference type="AlphaFoldDB" id="A0A1I6GZZ1"/>
<dbReference type="OrthoDB" id="318816at2157"/>
<accession>A0A1I6GZZ1</accession>
<evidence type="ECO:0000313" key="2">
    <source>
        <dbReference type="Proteomes" id="UP000198932"/>
    </source>
</evidence>
<dbReference type="RefSeq" id="WP_092922000.1">
    <property type="nucleotide sequence ID" value="NZ_FOYN01000003.1"/>
</dbReference>
<organism evidence="1 2">
    <name type="scientific">Halorubrum sodomense</name>
    <dbReference type="NCBI Taxonomy" id="35743"/>
    <lineage>
        <taxon>Archaea</taxon>
        <taxon>Methanobacteriati</taxon>
        <taxon>Methanobacteriota</taxon>
        <taxon>Stenosarchaea group</taxon>
        <taxon>Halobacteria</taxon>
        <taxon>Halobacteriales</taxon>
        <taxon>Haloferacaceae</taxon>
        <taxon>Halorubrum</taxon>
    </lineage>
</organism>
<gene>
    <name evidence="1" type="ORF">SAMN04487937_2236</name>
</gene>
<name>A0A1I6GZZ1_HALSD</name>
<dbReference type="EMBL" id="FOYN01000003">
    <property type="protein sequence ID" value="SFR47758.1"/>
    <property type="molecule type" value="Genomic_DNA"/>
</dbReference>
<keyword evidence="2" id="KW-1185">Reference proteome</keyword>
<dbReference type="InterPro" id="IPR046938">
    <property type="entry name" value="DNA_clamp_sf"/>
</dbReference>
<dbReference type="Proteomes" id="UP000198932">
    <property type="component" value="Unassembled WGS sequence"/>
</dbReference>
<evidence type="ECO:0000313" key="1">
    <source>
        <dbReference type="EMBL" id="SFR47758.1"/>
    </source>
</evidence>
<reference evidence="2" key="1">
    <citation type="submission" date="2016-10" db="EMBL/GenBank/DDBJ databases">
        <authorList>
            <person name="Varghese N."/>
            <person name="Submissions S."/>
        </authorList>
    </citation>
    <scope>NUCLEOTIDE SEQUENCE [LARGE SCALE GENOMIC DNA]</scope>
    <source>
        <strain evidence="2">RD 26</strain>
    </source>
</reference>
<sequence length="267" mass="29208">MSLVDNAGRSAASDAMTFADDGWNSSYEVPAEDIWMLLEDLETLADWAVIEFHPSGIVGRALDKSHVAMGRSVVPGEKIEAAGAHCEVGVRVDALNDFQAGFLLSGQNIEVEIDRVDEELTLKEPPLAETVDIRPVSATRSQRWIDVDHGTTARMRGWEFCGAVGGACGATDLGFVFEAGLNDIEVSSRDTPWETTIEDVVTETAFDSARFSSWFWPDICDRIQVENDVEIRFGQDKPIEVQVGDRVEYAVAPQLPNDDEETGGDPA</sequence>
<dbReference type="SUPFAM" id="SSF55979">
    <property type="entry name" value="DNA clamp"/>
    <property type="match status" value="1"/>
</dbReference>
<dbReference type="STRING" id="35743.SAMN04487937_2236"/>
<dbReference type="Gene3D" id="3.70.10.10">
    <property type="match status" value="1"/>
</dbReference>
<protein>
    <submittedName>
        <fullName evidence="1">Uncharacterized protein</fullName>
    </submittedName>
</protein>
<proteinExistence type="predicted"/>